<keyword evidence="2" id="KW-0812">Transmembrane</keyword>
<keyword evidence="2" id="KW-0472">Membrane</keyword>
<organism evidence="3 4">
    <name type="scientific">Microbacterium terrae</name>
    <dbReference type="NCBI Taxonomy" id="69369"/>
    <lineage>
        <taxon>Bacteria</taxon>
        <taxon>Bacillati</taxon>
        <taxon>Actinomycetota</taxon>
        <taxon>Actinomycetes</taxon>
        <taxon>Micrococcales</taxon>
        <taxon>Microbacteriaceae</taxon>
        <taxon>Microbacterium</taxon>
    </lineage>
</organism>
<keyword evidence="2" id="KW-1133">Transmembrane helix</keyword>
<dbReference type="EMBL" id="JYIZ01000056">
    <property type="protein sequence ID" value="KJL37885.1"/>
    <property type="molecule type" value="Genomic_DNA"/>
</dbReference>
<evidence type="ECO:0000256" key="2">
    <source>
        <dbReference type="SAM" id="Phobius"/>
    </source>
</evidence>
<feature type="compositionally biased region" description="Low complexity" evidence="1">
    <location>
        <begin position="89"/>
        <end position="99"/>
    </location>
</feature>
<comment type="caution">
    <text evidence="3">The sequence shown here is derived from an EMBL/GenBank/DDBJ whole genome shotgun (WGS) entry which is preliminary data.</text>
</comment>
<dbReference type="Proteomes" id="UP000033956">
    <property type="component" value="Unassembled WGS sequence"/>
</dbReference>
<accession>A0A0M2GWE5</accession>
<dbReference type="PATRIC" id="fig|92835.4.peg.2909"/>
<name>A0A0M2GWE5_9MICO</name>
<dbReference type="AlphaFoldDB" id="A0A0M2GWE5"/>
<evidence type="ECO:0000256" key="1">
    <source>
        <dbReference type="SAM" id="MobiDB-lite"/>
    </source>
</evidence>
<feature type="region of interest" description="Disordered" evidence="1">
    <location>
        <begin position="65"/>
        <end position="99"/>
    </location>
</feature>
<keyword evidence="4" id="KW-1185">Reference proteome</keyword>
<feature type="transmembrane region" description="Helical" evidence="2">
    <location>
        <begin position="7"/>
        <end position="30"/>
    </location>
</feature>
<reference evidence="3 4" key="1">
    <citation type="submission" date="2015-02" db="EMBL/GenBank/DDBJ databases">
        <title>Draft genome sequences of ten Microbacterium spp. with emphasis on heavy metal contaminated environments.</title>
        <authorList>
            <person name="Corretto E."/>
        </authorList>
    </citation>
    <scope>NUCLEOTIDE SEQUENCE [LARGE SCALE GENOMIC DNA]</scope>
    <source>
        <strain evidence="3 4">DSM 12510</strain>
    </source>
</reference>
<gene>
    <name evidence="3" type="ORF">RS81_02874</name>
</gene>
<protein>
    <submittedName>
        <fullName evidence="3">Uncharacterized protein</fullName>
    </submittedName>
</protein>
<evidence type="ECO:0000313" key="4">
    <source>
        <dbReference type="Proteomes" id="UP000033956"/>
    </source>
</evidence>
<evidence type="ECO:0000313" key="3">
    <source>
        <dbReference type="EMBL" id="KJL37885.1"/>
    </source>
</evidence>
<proteinExistence type="predicted"/>
<sequence>MIHDMDAIAWTILGAVGAVAITLVACAPALKRDQLRRQTAGSAGGALAGIGSGFDAVWRPSAEDANAQWEAQIELPAPAPSPGDGGSIDDGSIVIDLDD</sequence>